<evidence type="ECO:0000313" key="3">
    <source>
        <dbReference type="Proteomes" id="UP000322234"/>
    </source>
</evidence>
<keyword evidence="3" id="KW-1185">Reference proteome</keyword>
<evidence type="ECO:0000256" key="1">
    <source>
        <dbReference type="SAM" id="MobiDB-lite"/>
    </source>
</evidence>
<sequence>MRPSTEPSVRTRIHELTEREKTSNLRQAQNNEQTGFPGNSARNAHAVIIASVCCPFTRDSPPRPNVAAATSPEGHILSLKPRGIKVCFSLGHPTKVPINRDEKC</sequence>
<reference evidence="2" key="1">
    <citation type="submission" date="2019-10" db="EMBL/GenBank/DDBJ databases">
        <title>The sequence and de novo assembly of the wild yak genome.</title>
        <authorList>
            <person name="Liu Y."/>
        </authorList>
    </citation>
    <scope>NUCLEOTIDE SEQUENCE [LARGE SCALE GENOMIC DNA]</scope>
    <source>
        <strain evidence="2">WY2019</strain>
    </source>
</reference>
<feature type="region of interest" description="Disordered" evidence="1">
    <location>
        <begin position="1"/>
        <end position="40"/>
    </location>
</feature>
<organism evidence="2 3">
    <name type="scientific">Bos mutus</name>
    <name type="common">wild yak</name>
    <dbReference type="NCBI Taxonomy" id="72004"/>
    <lineage>
        <taxon>Eukaryota</taxon>
        <taxon>Metazoa</taxon>
        <taxon>Chordata</taxon>
        <taxon>Craniata</taxon>
        <taxon>Vertebrata</taxon>
        <taxon>Euteleostomi</taxon>
        <taxon>Mammalia</taxon>
        <taxon>Eutheria</taxon>
        <taxon>Laurasiatheria</taxon>
        <taxon>Artiodactyla</taxon>
        <taxon>Ruminantia</taxon>
        <taxon>Pecora</taxon>
        <taxon>Bovidae</taxon>
        <taxon>Bovinae</taxon>
        <taxon>Bos</taxon>
    </lineage>
</organism>
<feature type="compositionally biased region" description="Basic and acidic residues" evidence="1">
    <location>
        <begin position="12"/>
        <end position="23"/>
    </location>
</feature>
<dbReference type="EMBL" id="VBQZ03000034">
    <property type="protein sequence ID" value="MXQ86600.1"/>
    <property type="molecule type" value="Genomic_DNA"/>
</dbReference>
<dbReference type="AlphaFoldDB" id="A0A6B0R9R4"/>
<evidence type="ECO:0000313" key="2">
    <source>
        <dbReference type="EMBL" id="MXQ86600.1"/>
    </source>
</evidence>
<name>A0A6B0R9R4_9CETA</name>
<accession>A0A6B0R9R4</accession>
<gene>
    <name evidence="2" type="ORF">E5288_WYG013133</name>
</gene>
<proteinExistence type="predicted"/>
<dbReference type="Proteomes" id="UP000322234">
    <property type="component" value="Unassembled WGS sequence"/>
</dbReference>
<feature type="compositionally biased region" description="Polar residues" evidence="1">
    <location>
        <begin position="24"/>
        <end position="40"/>
    </location>
</feature>
<comment type="caution">
    <text evidence="2">The sequence shown here is derived from an EMBL/GenBank/DDBJ whole genome shotgun (WGS) entry which is preliminary data.</text>
</comment>
<protein>
    <submittedName>
        <fullName evidence="2">Uncharacterized protein</fullName>
    </submittedName>
</protein>